<dbReference type="EMBL" id="JAEPQZ010000001">
    <property type="protein sequence ID" value="KAG2185908.1"/>
    <property type="molecule type" value="Genomic_DNA"/>
</dbReference>
<dbReference type="NCBIfam" id="NF038013">
    <property type="entry name" value="AceTr_1"/>
    <property type="match status" value="1"/>
</dbReference>
<feature type="region of interest" description="Disordered" evidence="6">
    <location>
        <begin position="1"/>
        <end position="20"/>
    </location>
</feature>
<evidence type="ECO:0000256" key="2">
    <source>
        <dbReference type="ARBA" id="ARBA00005587"/>
    </source>
</evidence>
<evidence type="ECO:0000256" key="7">
    <source>
        <dbReference type="SAM" id="Phobius"/>
    </source>
</evidence>
<dbReference type="Pfam" id="PF01184">
    <property type="entry name" value="Gpr1_Fun34_YaaH"/>
    <property type="match status" value="1"/>
</dbReference>
<dbReference type="GO" id="GO:0015123">
    <property type="term" value="F:acetate transmembrane transporter activity"/>
    <property type="evidence" value="ECO:0007669"/>
    <property type="project" value="TreeGrafter"/>
</dbReference>
<reference evidence="8" key="1">
    <citation type="submission" date="2020-12" db="EMBL/GenBank/DDBJ databases">
        <title>Metabolic potential, ecology and presence of endohyphal bacteria is reflected in genomic diversity of Mucoromycotina.</title>
        <authorList>
            <person name="Muszewska A."/>
            <person name="Okrasinska A."/>
            <person name="Steczkiewicz K."/>
            <person name="Drgas O."/>
            <person name="Orlowska M."/>
            <person name="Perlinska-Lenart U."/>
            <person name="Aleksandrzak-Piekarczyk T."/>
            <person name="Szatraj K."/>
            <person name="Zielenkiewicz U."/>
            <person name="Pilsyk S."/>
            <person name="Malc E."/>
            <person name="Mieczkowski P."/>
            <person name="Kruszewska J.S."/>
            <person name="Biernat P."/>
            <person name="Pawlowska J."/>
        </authorList>
    </citation>
    <scope>NUCLEOTIDE SEQUENCE</scope>
    <source>
        <strain evidence="8">WA0000067209</strain>
    </source>
</reference>
<dbReference type="InterPro" id="IPR000791">
    <property type="entry name" value="Gpr1/Fun34/SatP-like"/>
</dbReference>
<feature type="transmembrane region" description="Helical" evidence="7">
    <location>
        <begin position="172"/>
        <end position="192"/>
    </location>
</feature>
<evidence type="ECO:0000256" key="3">
    <source>
        <dbReference type="ARBA" id="ARBA00022692"/>
    </source>
</evidence>
<feature type="transmembrane region" description="Helical" evidence="7">
    <location>
        <begin position="73"/>
        <end position="96"/>
    </location>
</feature>
<gene>
    <name evidence="8" type="ORF">INT43_002346</name>
</gene>
<keyword evidence="9" id="KW-1185">Reference proteome</keyword>
<evidence type="ECO:0000256" key="4">
    <source>
        <dbReference type="ARBA" id="ARBA00022989"/>
    </source>
</evidence>
<evidence type="ECO:0000256" key="5">
    <source>
        <dbReference type="ARBA" id="ARBA00023136"/>
    </source>
</evidence>
<dbReference type="OrthoDB" id="3648309at2759"/>
<evidence type="ECO:0000313" key="9">
    <source>
        <dbReference type="Proteomes" id="UP000654370"/>
    </source>
</evidence>
<feature type="transmembrane region" description="Helical" evidence="7">
    <location>
        <begin position="103"/>
        <end position="124"/>
    </location>
</feature>
<feature type="transmembrane region" description="Helical" evidence="7">
    <location>
        <begin position="136"/>
        <end position="160"/>
    </location>
</feature>
<comment type="similarity">
    <text evidence="2">Belongs to the acetate uptake transporter (AceTr) (TC 2.A.96) family.</text>
</comment>
<protein>
    <recommendedName>
        <fullName evidence="10">Gpr1 family protein</fullName>
    </recommendedName>
</protein>
<accession>A0A8H7Q606</accession>
<organism evidence="8 9">
    <name type="scientific">Mortierella isabellina</name>
    <name type="common">Filamentous fungus</name>
    <name type="synonym">Umbelopsis isabellina</name>
    <dbReference type="NCBI Taxonomy" id="91625"/>
    <lineage>
        <taxon>Eukaryota</taxon>
        <taxon>Fungi</taxon>
        <taxon>Fungi incertae sedis</taxon>
        <taxon>Mucoromycota</taxon>
        <taxon>Mucoromycotina</taxon>
        <taxon>Umbelopsidomycetes</taxon>
        <taxon>Umbelopsidales</taxon>
        <taxon>Umbelopsidaceae</taxon>
        <taxon>Umbelopsis</taxon>
    </lineage>
</organism>
<dbReference type="AlphaFoldDB" id="A0A8H7Q606"/>
<keyword evidence="5 7" id="KW-0472">Membrane</keyword>
<name>A0A8H7Q606_MORIS</name>
<dbReference type="Proteomes" id="UP000654370">
    <property type="component" value="Unassembled WGS sequence"/>
</dbReference>
<evidence type="ECO:0000313" key="8">
    <source>
        <dbReference type="EMBL" id="KAG2185908.1"/>
    </source>
</evidence>
<keyword evidence="3 7" id="KW-0812">Transmembrane</keyword>
<evidence type="ECO:0000256" key="6">
    <source>
        <dbReference type="SAM" id="MobiDB-lite"/>
    </source>
</evidence>
<evidence type="ECO:0008006" key="10">
    <source>
        <dbReference type="Google" id="ProtNLM"/>
    </source>
</evidence>
<comment type="caution">
    <text evidence="8">The sequence shown here is derived from an EMBL/GenBank/DDBJ whole genome shotgun (WGS) entry which is preliminary data.</text>
</comment>
<dbReference type="InterPro" id="IPR051633">
    <property type="entry name" value="AceTr"/>
</dbReference>
<proteinExistence type="inferred from homology"/>
<comment type="subcellular location">
    <subcellularLocation>
        <location evidence="1">Membrane</location>
        <topology evidence="1">Multi-pass membrane protein</topology>
    </subcellularLocation>
</comment>
<keyword evidence="4 7" id="KW-1133">Transmembrane helix</keyword>
<dbReference type="PANTHER" id="PTHR31123:SF1">
    <property type="entry name" value="ACCUMULATION OF DYADS PROTEIN 2-RELATED"/>
    <property type="match status" value="1"/>
</dbReference>
<dbReference type="PANTHER" id="PTHR31123">
    <property type="entry name" value="ACCUMULATION OF DYADS PROTEIN 2-RELATED"/>
    <property type="match status" value="1"/>
</dbReference>
<evidence type="ECO:0000256" key="1">
    <source>
        <dbReference type="ARBA" id="ARBA00004141"/>
    </source>
</evidence>
<dbReference type="GO" id="GO:0005886">
    <property type="term" value="C:plasma membrane"/>
    <property type="evidence" value="ECO:0007669"/>
    <property type="project" value="TreeGrafter"/>
</dbReference>
<sequence>MSTHSTDKNDITHHESITMPDERVHVHNNSSQAAAVAAHMPVAGQFDPAPLGLGAFACTSLVLGLVNTGQTDLFPSVAVGLCLGYGAVAQLLAGLFEARRGNTFSATAFCSYACFYFSYGIMLMPTSGFAQSAEAAGAAAASTASGAFQLPWAAISFLFFLATFKQPIIMRVFLGLIFLTFFLGTLGGFLLNPAVTKASGWVSILLSMTAFYGFAALLWTKEISYITLPIGAPAGVVKHE</sequence>
<feature type="transmembrane region" description="Helical" evidence="7">
    <location>
        <begin position="198"/>
        <end position="219"/>
    </location>
</feature>